<dbReference type="EMBL" id="QHKI01000100">
    <property type="protein sequence ID" value="RSM64084.1"/>
    <property type="molecule type" value="Genomic_DNA"/>
</dbReference>
<evidence type="ECO:0000256" key="2">
    <source>
        <dbReference type="SAM" id="Phobius"/>
    </source>
</evidence>
<dbReference type="OrthoDB" id="5422338at2"/>
<comment type="caution">
    <text evidence="4">The sequence shown here is derived from an EMBL/GenBank/DDBJ whole genome shotgun (WGS) entry which is preliminary data.</text>
</comment>
<dbReference type="Gene3D" id="3.40.50.1820">
    <property type="entry name" value="alpha/beta hydrolase"/>
    <property type="match status" value="1"/>
</dbReference>
<feature type="domain" description="AB hydrolase-1" evidence="3">
    <location>
        <begin position="108"/>
        <end position="367"/>
    </location>
</feature>
<dbReference type="InterPro" id="IPR029058">
    <property type="entry name" value="AB_hydrolase_fold"/>
</dbReference>
<evidence type="ECO:0000313" key="4">
    <source>
        <dbReference type="EMBL" id="RSM64084.1"/>
    </source>
</evidence>
<dbReference type="InterPro" id="IPR000073">
    <property type="entry name" value="AB_hydrolase_1"/>
</dbReference>
<dbReference type="SUPFAM" id="SSF53474">
    <property type="entry name" value="alpha/beta-Hydrolases"/>
    <property type="match status" value="1"/>
</dbReference>
<sequence>MGRQPRHHRLRDRHQHVPAPGGSPLRGGARVNGRIAGLIGGAVGVVATGAAIGAAIYSKRRDIEDMYADEPLGLLPPSRTSTVAADDGVPLSVEEVDPDDGGTPEITVVLVHGFALSRKSWHFQRRMFAEQTDPRVRQVLYDQRSHGRSARANEESSTIDQLGRDLAAVLRAMVPKGPMVLVGHSMGAMTIIALAEQEPDLFADRVRGVALIGTSAGEIGASGLPRPLLSRYNPLTRGMGTLADWQPGLVELVRAAGGQLTRRAVRLIAFGSRSVSPRLVDFMMEMLDVTPVRVLADFIETLGSHNRYKALAGLQHCYVLVLSGDHDRMTPYSHAERIAEELPDAKLIRLRGAGHMVILEQPDQVNAHLVDLVRQCVSGRGAGRRWWRRRA</sequence>
<dbReference type="Proteomes" id="UP000287547">
    <property type="component" value="Unassembled WGS sequence"/>
</dbReference>
<evidence type="ECO:0000313" key="5">
    <source>
        <dbReference type="Proteomes" id="UP000287547"/>
    </source>
</evidence>
<evidence type="ECO:0000256" key="1">
    <source>
        <dbReference type="SAM" id="MobiDB-lite"/>
    </source>
</evidence>
<feature type="transmembrane region" description="Helical" evidence="2">
    <location>
        <begin position="35"/>
        <end position="57"/>
    </location>
</feature>
<evidence type="ECO:0000259" key="3">
    <source>
        <dbReference type="Pfam" id="PF12697"/>
    </source>
</evidence>
<dbReference type="PANTHER" id="PTHR43689:SF8">
    <property type="entry name" value="ALPHA_BETA-HYDROLASES SUPERFAMILY PROTEIN"/>
    <property type="match status" value="1"/>
</dbReference>
<reference evidence="4 5" key="1">
    <citation type="submission" date="2018-05" db="EMBL/GenBank/DDBJ databases">
        <title>Evolution of GPA BGCs.</title>
        <authorList>
            <person name="Waglechner N."/>
            <person name="Wright G.D."/>
        </authorList>
    </citation>
    <scope>NUCLEOTIDE SEQUENCE [LARGE SCALE GENOMIC DNA]</scope>
    <source>
        <strain evidence="4 5">A82846</strain>
    </source>
</reference>
<keyword evidence="4" id="KW-0378">Hydrolase</keyword>
<keyword evidence="2" id="KW-0812">Transmembrane</keyword>
<keyword evidence="2" id="KW-1133">Transmembrane helix</keyword>
<proteinExistence type="predicted"/>
<dbReference type="GO" id="GO:0016787">
    <property type="term" value="F:hydrolase activity"/>
    <property type="evidence" value="ECO:0007669"/>
    <property type="project" value="UniProtKB-KW"/>
</dbReference>
<name>A0A428Y905_KIBAR</name>
<keyword evidence="2" id="KW-0472">Membrane</keyword>
<dbReference type="Pfam" id="PF12697">
    <property type="entry name" value="Abhydrolase_6"/>
    <property type="match status" value="1"/>
</dbReference>
<feature type="compositionally biased region" description="Basic residues" evidence="1">
    <location>
        <begin position="1"/>
        <end position="16"/>
    </location>
</feature>
<protein>
    <submittedName>
        <fullName evidence="4">Alpha/beta hydrolase</fullName>
    </submittedName>
</protein>
<accession>A0A428Y905</accession>
<gene>
    <name evidence="4" type="ORF">DMH04_51820</name>
</gene>
<dbReference type="PANTHER" id="PTHR43689">
    <property type="entry name" value="HYDROLASE"/>
    <property type="match status" value="1"/>
</dbReference>
<feature type="region of interest" description="Disordered" evidence="1">
    <location>
        <begin position="1"/>
        <end position="28"/>
    </location>
</feature>
<dbReference type="AlphaFoldDB" id="A0A428Y905"/>
<organism evidence="4 5">
    <name type="scientific">Kibdelosporangium aridum</name>
    <dbReference type="NCBI Taxonomy" id="2030"/>
    <lineage>
        <taxon>Bacteria</taxon>
        <taxon>Bacillati</taxon>
        <taxon>Actinomycetota</taxon>
        <taxon>Actinomycetes</taxon>
        <taxon>Pseudonocardiales</taxon>
        <taxon>Pseudonocardiaceae</taxon>
        <taxon>Kibdelosporangium</taxon>
    </lineage>
</organism>